<evidence type="ECO:0000313" key="4">
    <source>
        <dbReference type="EMBL" id="TRM63266.1"/>
    </source>
</evidence>
<evidence type="ECO:0000259" key="2">
    <source>
        <dbReference type="Pfam" id="PF17667"/>
    </source>
</evidence>
<protein>
    <recommendedName>
        <fullName evidence="2">Fungal-type protein kinase domain-containing protein</fullName>
    </recommendedName>
</protein>
<sequence length="816" mass="92251">MASSTSSSTTSYATNSSGFSDSGYSECCCSCSSCDSDMPSTPHKCSTHCYACRYLKVVNPALRKDLEGRFCEESIPVERFVQAVYGLCADDVGRIMNHNIVLPAEPLKRYTKSAATKNGHEPSMYAPFQQMFEHCLRSICDLLNVDLEQLLKFFEASGYCVLDGVGGSKRKPDGMVGHADAFSDIQRLAWRLIFHYFEFKKPYAHAGGSHGSHKSKQALPSVVEEAEGRATTSKHTLPEPAPKRATAPRTSSTRSLRQTTEAQRSTQLKAPTRQTRSSGSRTAGNGSKAVASGQSGNNKGTSKVTRTSSGGAKRGAPNDHYTGSHNRSSDTGSQDTTMSHSKRRRIEDAIAQELQAAQYALECMDADTSRYYVTNVCVDGFEIWLMYHNRDRVYRSALFDFRKSPRLLALIAFAMTRCTPVQAGFDPHLQFPVADKDGAITYTNDVAYPRNLDGARFVLPKSKDQSEVTFVVEGSSPIYSYMGLIGRGTMVYPVRKLVDNVIDDTRMALKTCWTSPGRTPEPVFLERLKKKLPHMAEHFPVVEAWREFEQGQPFLEILDEEIRKKILEDSRRLIYQVTLRLQPLWELDSVEEFESCYIDIVEMHFHAHDDAQVLHRDISENNAMSRRRASDGKALGYLNDWDLACFVGSLGLSEPSTSQHRTGTGPFMAIDLQRPDANGKTPVRDHRYCHDLESLFWLLVWAVLHFDLKTKRRRECLLLDWEGDWQDAAKFKSDFLYSADAQQMVLDMALKPYKDLVKRWICPLADMFDSARQNCNSRDAERRKIFDHDMYAKEITFEKFMATIEVKPREWAPEKK</sequence>
<feature type="compositionally biased region" description="Low complexity" evidence="1">
    <location>
        <begin position="249"/>
        <end position="260"/>
    </location>
</feature>
<keyword evidence="5" id="KW-1185">Reference proteome</keyword>
<dbReference type="SUPFAM" id="SSF56112">
    <property type="entry name" value="Protein kinase-like (PK-like)"/>
    <property type="match status" value="1"/>
</dbReference>
<dbReference type="PANTHER" id="PTHR38248">
    <property type="entry name" value="FUNK1 6"/>
    <property type="match status" value="1"/>
</dbReference>
<dbReference type="OrthoDB" id="5569250at2759"/>
<name>A0A550CEM5_9AGAR</name>
<dbReference type="STRING" id="97359.A0A550CEM5"/>
<feature type="compositionally biased region" description="Polar residues" evidence="1">
    <location>
        <begin position="321"/>
        <end position="339"/>
    </location>
</feature>
<dbReference type="EMBL" id="VDMD01000010">
    <property type="protein sequence ID" value="TRM63266.1"/>
    <property type="molecule type" value="Genomic_DNA"/>
</dbReference>
<feature type="region of interest" description="Disordered" evidence="1">
    <location>
        <begin position="1"/>
        <end position="23"/>
    </location>
</feature>
<gene>
    <name evidence="4" type="ORF">BD626DRAFT_583670</name>
    <name evidence="3" type="ORF">BD626DRAFT_630381</name>
</gene>
<dbReference type="InterPro" id="IPR040976">
    <property type="entry name" value="Pkinase_fungal"/>
</dbReference>
<feature type="region of interest" description="Disordered" evidence="1">
    <location>
        <begin position="205"/>
        <end position="341"/>
    </location>
</feature>
<dbReference type="AlphaFoldDB" id="A0A550CEM5"/>
<dbReference type="EMBL" id="VDMD01000010">
    <property type="protein sequence ID" value="TRM63265.1"/>
    <property type="molecule type" value="Genomic_DNA"/>
</dbReference>
<dbReference type="Pfam" id="PF17667">
    <property type="entry name" value="Pkinase_fungal"/>
    <property type="match status" value="2"/>
</dbReference>
<accession>A0A550CEM5</accession>
<feature type="domain" description="Fungal-type protein kinase" evidence="2">
    <location>
        <begin position="342"/>
        <end position="537"/>
    </location>
</feature>
<reference evidence="3" key="2">
    <citation type="submission" date="2019-06" db="EMBL/GenBank/DDBJ databases">
        <authorList>
            <consortium name="DOE Joint Genome Institute"/>
            <person name="Ahrendt S.R."/>
            <person name="Cantor M.N."/>
            <person name="Hua S.X."/>
        </authorList>
    </citation>
    <scope>NUCLEOTIDE SEQUENCE</scope>
    <source>
        <strain evidence="3">NL-1724</strain>
    </source>
</reference>
<organism evidence="3 5">
    <name type="scientific">Schizophyllum amplum</name>
    <dbReference type="NCBI Taxonomy" id="97359"/>
    <lineage>
        <taxon>Eukaryota</taxon>
        <taxon>Fungi</taxon>
        <taxon>Dikarya</taxon>
        <taxon>Basidiomycota</taxon>
        <taxon>Agaricomycotina</taxon>
        <taxon>Agaricomycetes</taxon>
        <taxon>Agaricomycetidae</taxon>
        <taxon>Agaricales</taxon>
        <taxon>Schizophyllaceae</taxon>
        <taxon>Schizophyllum</taxon>
    </lineage>
</organism>
<feature type="domain" description="Fungal-type protein kinase" evidence="2">
    <location>
        <begin position="582"/>
        <end position="702"/>
    </location>
</feature>
<feature type="compositionally biased region" description="Polar residues" evidence="1">
    <location>
        <begin position="261"/>
        <end position="285"/>
    </location>
</feature>
<evidence type="ECO:0000256" key="1">
    <source>
        <dbReference type="SAM" id="MobiDB-lite"/>
    </source>
</evidence>
<dbReference type="PANTHER" id="PTHR38248:SF2">
    <property type="entry name" value="FUNK1 11"/>
    <property type="match status" value="1"/>
</dbReference>
<evidence type="ECO:0000313" key="5">
    <source>
        <dbReference type="Proteomes" id="UP000320762"/>
    </source>
</evidence>
<dbReference type="InterPro" id="IPR011009">
    <property type="entry name" value="Kinase-like_dom_sf"/>
</dbReference>
<evidence type="ECO:0000313" key="3">
    <source>
        <dbReference type="EMBL" id="TRM63265.1"/>
    </source>
</evidence>
<proteinExistence type="predicted"/>
<dbReference type="Proteomes" id="UP000320762">
    <property type="component" value="Unassembled WGS sequence"/>
</dbReference>
<reference evidence="3 5" key="1">
    <citation type="journal article" date="2019" name="New Phytol.">
        <title>Comparative genomics reveals unique wood-decay strategies and fruiting body development in the Schizophyllaceae.</title>
        <authorList>
            <person name="Almasi E."/>
            <person name="Sahu N."/>
            <person name="Krizsan K."/>
            <person name="Balint B."/>
            <person name="Kovacs G.M."/>
            <person name="Kiss B."/>
            <person name="Cseklye J."/>
            <person name="Drula E."/>
            <person name="Henrissat B."/>
            <person name="Nagy I."/>
            <person name="Chovatia M."/>
            <person name="Adam C."/>
            <person name="LaButti K."/>
            <person name="Lipzen A."/>
            <person name="Riley R."/>
            <person name="Grigoriev I.V."/>
            <person name="Nagy L.G."/>
        </authorList>
    </citation>
    <scope>NUCLEOTIDE SEQUENCE [LARGE SCALE GENOMIC DNA]</scope>
    <source>
        <strain evidence="3 5">NL-1724</strain>
    </source>
</reference>
<feature type="compositionally biased region" description="Polar residues" evidence="1">
    <location>
        <begin position="292"/>
        <end position="310"/>
    </location>
</feature>
<comment type="caution">
    <text evidence="3">The sequence shown here is derived from an EMBL/GenBank/DDBJ whole genome shotgun (WGS) entry which is preliminary data.</text>
</comment>